<protein>
    <submittedName>
        <fullName evidence="1">Uncharacterized protein</fullName>
    </submittedName>
</protein>
<gene>
    <name evidence="1" type="ORF">METZ01_LOCUS323351</name>
</gene>
<accession>A0A382PCB4</accession>
<evidence type="ECO:0000313" key="1">
    <source>
        <dbReference type="EMBL" id="SVC70497.1"/>
    </source>
</evidence>
<dbReference type="EMBL" id="UINC01106085">
    <property type="protein sequence ID" value="SVC70497.1"/>
    <property type="molecule type" value="Genomic_DNA"/>
</dbReference>
<name>A0A382PCB4_9ZZZZ</name>
<organism evidence="1">
    <name type="scientific">marine metagenome</name>
    <dbReference type="NCBI Taxonomy" id="408172"/>
    <lineage>
        <taxon>unclassified sequences</taxon>
        <taxon>metagenomes</taxon>
        <taxon>ecological metagenomes</taxon>
    </lineage>
</organism>
<reference evidence="1" key="1">
    <citation type="submission" date="2018-05" db="EMBL/GenBank/DDBJ databases">
        <authorList>
            <person name="Lanie J.A."/>
            <person name="Ng W.-L."/>
            <person name="Kazmierczak K.M."/>
            <person name="Andrzejewski T.M."/>
            <person name="Davidsen T.M."/>
            <person name="Wayne K.J."/>
            <person name="Tettelin H."/>
            <person name="Glass J.I."/>
            <person name="Rusch D."/>
            <person name="Podicherti R."/>
            <person name="Tsui H.-C.T."/>
            <person name="Winkler M.E."/>
        </authorList>
    </citation>
    <scope>NUCLEOTIDE SEQUENCE</scope>
</reference>
<dbReference type="AlphaFoldDB" id="A0A382PCB4"/>
<proteinExistence type="predicted"/>
<sequence>MAASKFITTGSRAILLFFFLFAGKVLLAVPAAPNQHTLKQPDGSQFKARQWGDEWNHGWETPDGYSIVRDACSGSWRFATTQAEGKLIATDVLVGSNKLPPPNTPKHLRPLDRALDKTKQRQVNCLHGTTKHQ</sequence>